<reference evidence="4" key="1">
    <citation type="journal article" date="2019" name="Int. J. Syst. Evol. Microbiol.">
        <title>The Global Catalogue of Microorganisms (GCM) 10K type strain sequencing project: providing services to taxonomists for standard genome sequencing and annotation.</title>
        <authorList>
            <consortium name="The Broad Institute Genomics Platform"/>
            <consortium name="The Broad Institute Genome Sequencing Center for Infectious Disease"/>
            <person name="Wu L."/>
            <person name="Ma J."/>
        </authorList>
    </citation>
    <scope>NUCLEOTIDE SEQUENCE [LARGE SCALE GENOMIC DNA]</scope>
    <source>
        <strain evidence="4">KLKA75</strain>
    </source>
</reference>
<dbReference type="EMBL" id="JBHSIT010000001">
    <property type="protein sequence ID" value="MFC4906310.1"/>
    <property type="molecule type" value="Genomic_DNA"/>
</dbReference>
<dbReference type="InterPro" id="IPR036457">
    <property type="entry name" value="PPM-type-like_dom_sf"/>
</dbReference>
<name>A0ABV9TSZ1_9ACTN</name>
<dbReference type="Pfam" id="PF13672">
    <property type="entry name" value="PP2C_2"/>
    <property type="match status" value="1"/>
</dbReference>
<dbReference type="RefSeq" id="WP_378252020.1">
    <property type="nucleotide sequence ID" value="NZ_JBHSIT010000001.1"/>
</dbReference>
<comment type="caution">
    <text evidence="3">The sequence shown here is derived from an EMBL/GenBank/DDBJ whole genome shotgun (WGS) entry which is preliminary data.</text>
</comment>
<dbReference type="PROSITE" id="PS51746">
    <property type="entry name" value="PPM_2"/>
    <property type="match status" value="1"/>
</dbReference>
<dbReference type="Proteomes" id="UP001595872">
    <property type="component" value="Unassembled WGS sequence"/>
</dbReference>
<sequence length="432" mass="43142">MDGEGDDTAVEANETAGGTAAHEAPGSAPTGDAAALVDQSAVKPAELTCPNPECGVVVYPGEVYCENCGHRLIAGQPGNGAPATSGGTECVGCGEAAVDAEGYCEHCGLKQPADRDHLEVALDTPGGPVAGVSDRGKRYARNEDAFAIAPHNTGVAAVVCDGVGSSPRPETASRAAADTAATEIASALGAGASPGDAVRAAVAKAAAAVSALADSPEQAPSCTFVAAVTGPDGVTVGWVGDSRAYWLSADDLRAGDPGDGDLADTGELNAAALNAELDAAYNAELSGDPNATTPDAETLPLGASRRLTDDDSWAAFMVASGALTEAEAEAHPNAHVITAWLGADAGEVRPHVRAFLPDRPGTLLVCSDGLWNYFPGAEELAAVLRNAQADPAADPAGAARTLVRHALDAGGRDNITVAVLPMAAAPSTEQAR</sequence>
<dbReference type="SUPFAM" id="SSF81606">
    <property type="entry name" value="PP2C-like"/>
    <property type="match status" value="1"/>
</dbReference>
<feature type="region of interest" description="Disordered" evidence="1">
    <location>
        <begin position="1"/>
        <end position="32"/>
    </location>
</feature>
<feature type="domain" description="PPM-type phosphatase" evidence="2">
    <location>
        <begin position="128"/>
        <end position="422"/>
    </location>
</feature>
<dbReference type="InterPro" id="IPR001932">
    <property type="entry name" value="PPM-type_phosphatase-like_dom"/>
</dbReference>
<evidence type="ECO:0000259" key="2">
    <source>
        <dbReference type="PROSITE" id="PS51746"/>
    </source>
</evidence>
<accession>A0ABV9TSZ1</accession>
<dbReference type="Gene3D" id="3.60.40.10">
    <property type="entry name" value="PPM-type phosphatase domain"/>
    <property type="match status" value="1"/>
</dbReference>
<evidence type="ECO:0000256" key="1">
    <source>
        <dbReference type="SAM" id="MobiDB-lite"/>
    </source>
</evidence>
<proteinExistence type="predicted"/>
<dbReference type="SMART" id="SM00331">
    <property type="entry name" value="PP2C_SIG"/>
    <property type="match status" value="1"/>
</dbReference>
<organism evidence="3 4">
    <name type="scientific">Actinomadura gamaensis</name>
    <dbReference type="NCBI Taxonomy" id="1763541"/>
    <lineage>
        <taxon>Bacteria</taxon>
        <taxon>Bacillati</taxon>
        <taxon>Actinomycetota</taxon>
        <taxon>Actinomycetes</taxon>
        <taxon>Streptosporangiales</taxon>
        <taxon>Thermomonosporaceae</taxon>
        <taxon>Actinomadura</taxon>
    </lineage>
</organism>
<protein>
    <submittedName>
        <fullName evidence="3">Protein phosphatase 2C domain-containing protein</fullName>
    </submittedName>
</protein>
<gene>
    <name evidence="3" type="ORF">ACFPCY_03185</name>
</gene>
<evidence type="ECO:0000313" key="4">
    <source>
        <dbReference type="Proteomes" id="UP001595872"/>
    </source>
</evidence>
<keyword evidence="4" id="KW-1185">Reference proteome</keyword>
<evidence type="ECO:0000313" key="3">
    <source>
        <dbReference type="EMBL" id="MFC4906310.1"/>
    </source>
</evidence>
<dbReference type="SMART" id="SM00332">
    <property type="entry name" value="PP2Cc"/>
    <property type="match status" value="1"/>
</dbReference>